<dbReference type="PANTHER" id="PTHR33840">
    <property type="match status" value="1"/>
</dbReference>
<dbReference type="OrthoDB" id="59699at2759"/>
<keyword evidence="4" id="KW-1185">Reference proteome</keyword>
<dbReference type="Proteomes" id="UP000813385">
    <property type="component" value="Unassembled WGS sequence"/>
</dbReference>
<dbReference type="InterPro" id="IPR018712">
    <property type="entry name" value="Tle1-like_cat"/>
</dbReference>
<dbReference type="EMBL" id="JAGPXD010000004">
    <property type="protein sequence ID" value="KAH7358977.1"/>
    <property type="molecule type" value="Genomic_DNA"/>
</dbReference>
<feature type="domain" description="T6SS Phospholipase effector Tle1-like catalytic" evidence="2">
    <location>
        <begin position="9"/>
        <end position="261"/>
    </location>
</feature>
<reference evidence="3" key="1">
    <citation type="journal article" date="2021" name="Nat. Commun.">
        <title>Genetic determinants of endophytism in the Arabidopsis root mycobiome.</title>
        <authorList>
            <person name="Mesny F."/>
            <person name="Miyauchi S."/>
            <person name="Thiergart T."/>
            <person name="Pickel B."/>
            <person name="Atanasova L."/>
            <person name="Karlsson M."/>
            <person name="Huettel B."/>
            <person name="Barry K.W."/>
            <person name="Haridas S."/>
            <person name="Chen C."/>
            <person name="Bauer D."/>
            <person name="Andreopoulos W."/>
            <person name="Pangilinan J."/>
            <person name="LaButti K."/>
            <person name="Riley R."/>
            <person name="Lipzen A."/>
            <person name="Clum A."/>
            <person name="Drula E."/>
            <person name="Henrissat B."/>
            <person name="Kohler A."/>
            <person name="Grigoriev I.V."/>
            <person name="Martin F.M."/>
            <person name="Hacquard S."/>
        </authorList>
    </citation>
    <scope>NUCLEOTIDE SEQUENCE</scope>
    <source>
        <strain evidence="3">MPI-CAGE-AT-0016</strain>
    </source>
</reference>
<evidence type="ECO:0000259" key="2">
    <source>
        <dbReference type="Pfam" id="PF09994"/>
    </source>
</evidence>
<dbReference type="PANTHER" id="PTHR33840:SF1">
    <property type="entry name" value="TLE1 PHOSPHOLIPASE DOMAIN-CONTAINING PROTEIN"/>
    <property type="match status" value="1"/>
</dbReference>
<sequence>MASQPRIFFVTIDGTWAGSVNSSRQTVVSVLPSLMLPQQGNLNIVRIAAKGVGSVSGLINANRVLSALSGLGTRGNVIETYRDLANNFKPGDKIILCGYSRGAWAVRYLAQLIHSVGLPKNGDQRLFHRLYKEDDSVLDPASAAKIIEDLGGYEFWPPVEIDALCCFDTVGSLGLPFFGLAKPLSLLLPRKKPDIISTVAPNVKHAFHCLSLHENREPFAPTLMAGPNVQQVFFLGTHGDMGWVEDGETMVLGPLAWMIQQLTTHLGIQFDQARLAARFPAYLLRASIPFPLNPPALTDEDSTMIAANNKGGRRWWQQPIARHTPFLLAIIGKKPRQPGCITDGPLILNPCCGGVNNAAAAAAPHDRDATQPAIDRQGSNVLSTREVQVHVGARLRAAEGALDAVPGYVVAAPPNASPHWVRVTRSEARPSREKKRTGLDIAGRTTSTERQEDACEGDGQCQLCRPAPVSNTWSWGRAKGLEVFSDKLTEAPYGLLEAMLLGIRD</sequence>
<dbReference type="Pfam" id="PF09994">
    <property type="entry name" value="T6SS_Tle1-like_cat"/>
    <property type="match status" value="1"/>
</dbReference>
<gene>
    <name evidence="3" type="ORF">B0T11DRAFT_285502</name>
</gene>
<protein>
    <recommendedName>
        <fullName evidence="2">T6SS Phospholipase effector Tle1-like catalytic domain-containing protein</fullName>
    </recommendedName>
</protein>
<evidence type="ECO:0000313" key="3">
    <source>
        <dbReference type="EMBL" id="KAH7358977.1"/>
    </source>
</evidence>
<organism evidence="3 4">
    <name type="scientific">Plectosphaerella cucumerina</name>
    <dbReference type="NCBI Taxonomy" id="40658"/>
    <lineage>
        <taxon>Eukaryota</taxon>
        <taxon>Fungi</taxon>
        <taxon>Dikarya</taxon>
        <taxon>Ascomycota</taxon>
        <taxon>Pezizomycotina</taxon>
        <taxon>Sordariomycetes</taxon>
        <taxon>Hypocreomycetidae</taxon>
        <taxon>Glomerellales</taxon>
        <taxon>Plectosphaerellaceae</taxon>
        <taxon>Plectosphaerella</taxon>
    </lineage>
</organism>
<evidence type="ECO:0000313" key="4">
    <source>
        <dbReference type="Proteomes" id="UP000813385"/>
    </source>
</evidence>
<comment type="caution">
    <text evidence="3">The sequence shown here is derived from an EMBL/GenBank/DDBJ whole genome shotgun (WGS) entry which is preliminary data.</text>
</comment>
<accession>A0A8K0TCA1</accession>
<evidence type="ECO:0000256" key="1">
    <source>
        <dbReference type="SAM" id="MobiDB-lite"/>
    </source>
</evidence>
<proteinExistence type="predicted"/>
<name>A0A8K0TCA1_9PEZI</name>
<feature type="region of interest" description="Disordered" evidence="1">
    <location>
        <begin position="425"/>
        <end position="453"/>
    </location>
</feature>
<dbReference type="AlphaFoldDB" id="A0A8K0TCA1"/>